<keyword evidence="1" id="KW-0732">Signal</keyword>
<evidence type="ECO:0000256" key="1">
    <source>
        <dbReference type="SAM" id="SignalP"/>
    </source>
</evidence>
<accession>A0A2N9Y3I0</accession>
<protein>
    <submittedName>
        <fullName evidence="2">Uncharacterized protein</fullName>
    </submittedName>
</protein>
<comment type="caution">
    <text evidence="2">The sequence shown here is derived from an EMBL/GenBank/DDBJ whole genome shotgun (WGS) entry which is preliminary data.</text>
</comment>
<dbReference type="Proteomes" id="UP000231094">
    <property type="component" value="Unassembled WGS sequence"/>
</dbReference>
<evidence type="ECO:0000313" key="3">
    <source>
        <dbReference type="Proteomes" id="UP000231094"/>
    </source>
</evidence>
<dbReference type="AlphaFoldDB" id="A0A2N9Y3I0"/>
<sequence length="128" mass="14505">MKKFVLSGIACLITATPLAAKEFDWEQIAHTPDGLILYADNNFYDGQDFAWIIVKEPKPFKTPEGNSADSTMLKIHINCEKNLMKMADTAYLKNNKVIETDNEAKENTYKKIKADTMFSLVANWFCSS</sequence>
<reference evidence="2 3" key="1">
    <citation type="journal article" date="2017" name="MBio">
        <title>Type VI secretion-mediated competition in the bee gut microbiome.</title>
        <authorList>
            <person name="Steele M.I."/>
            <person name="Kwong W.K."/>
            <person name="Powell J.E."/>
            <person name="Whiteley M."/>
            <person name="Moran N.A."/>
        </authorList>
    </citation>
    <scope>NUCLEOTIDE SEQUENCE [LARGE SCALE GENOMIC DNA]</scope>
    <source>
        <strain evidence="2 3">PEB0171</strain>
    </source>
</reference>
<name>A0A2N9Y3I0_9NEIS</name>
<dbReference type="EMBL" id="MEIV01000053">
    <property type="protein sequence ID" value="PIT62017.1"/>
    <property type="molecule type" value="Genomic_DNA"/>
</dbReference>
<gene>
    <name evidence="2" type="ORF">BHC47_05870</name>
</gene>
<feature type="signal peptide" evidence="1">
    <location>
        <begin position="1"/>
        <end position="20"/>
    </location>
</feature>
<evidence type="ECO:0000313" key="2">
    <source>
        <dbReference type="EMBL" id="PIT62017.1"/>
    </source>
</evidence>
<organism evidence="2 3">
    <name type="scientific">Snodgrassella alvi</name>
    <dbReference type="NCBI Taxonomy" id="1196083"/>
    <lineage>
        <taxon>Bacteria</taxon>
        <taxon>Pseudomonadati</taxon>
        <taxon>Pseudomonadota</taxon>
        <taxon>Betaproteobacteria</taxon>
        <taxon>Neisseriales</taxon>
        <taxon>Neisseriaceae</taxon>
        <taxon>Snodgrassella</taxon>
    </lineage>
</organism>
<dbReference type="RefSeq" id="WP_100117069.1">
    <property type="nucleotide sequence ID" value="NZ_CP160072.2"/>
</dbReference>
<feature type="chain" id="PRO_5014970980" evidence="1">
    <location>
        <begin position="21"/>
        <end position="128"/>
    </location>
</feature>
<proteinExistence type="predicted"/>